<dbReference type="RefSeq" id="WP_246972419.1">
    <property type="nucleotide sequence ID" value="NZ_CP095397.1"/>
</dbReference>
<dbReference type="GeneID" id="71853001"/>
<proteinExistence type="predicted"/>
<organism evidence="2 3">
    <name type="scientific">Natribaculum luteum</name>
    <dbReference type="NCBI Taxonomy" id="1586232"/>
    <lineage>
        <taxon>Archaea</taxon>
        <taxon>Methanobacteriati</taxon>
        <taxon>Methanobacteriota</taxon>
        <taxon>Stenosarchaea group</taxon>
        <taxon>Halobacteria</taxon>
        <taxon>Halobacteriales</taxon>
        <taxon>Natrialbaceae</taxon>
        <taxon>Natribaculum</taxon>
    </lineage>
</organism>
<evidence type="ECO:0000256" key="1">
    <source>
        <dbReference type="SAM" id="MobiDB-lite"/>
    </source>
</evidence>
<protein>
    <submittedName>
        <fullName evidence="2">Uncharacterized protein</fullName>
    </submittedName>
</protein>
<feature type="compositionally biased region" description="Polar residues" evidence="1">
    <location>
        <begin position="1"/>
        <end position="16"/>
    </location>
</feature>
<sequence length="66" mass="7485">MSTRNLPTQTESTPESPANERLSTPMADRSPTDRSPATFSYGQTNRLQNLIDEWNAAFVDRDRDRA</sequence>
<feature type="compositionally biased region" description="Polar residues" evidence="1">
    <location>
        <begin position="33"/>
        <end position="42"/>
    </location>
</feature>
<dbReference type="Proteomes" id="UP001595821">
    <property type="component" value="Unassembled WGS sequence"/>
</dbReference>
<dbReference type="AlphaFoldDB" id="A0ABD5P2E6"/>
<dbReference type="EMBL" id="JBHSDJ010000117">
    <property type="protein sequence ID" value="MFC4248199.1"/>
    <property type="molecule type" value="Genomic_DNA"/>
</dbReference>
<gene>
    <name evidence="2" type="ORF">ACFOZ7_14895</name>
</gene>
<comment type="caution">
    <text evidence="2">The sequence shown here is derived from an EMBL/GenBank/DDBJ whole genome shotgun (WGS) entry which is preliminary data.</text>
</comment>
<feature type="region of interest" description="Disordered" evidence="1">
    <location>
        <begin position="1"/>
        <end position="42"/>
    </location>
</feature>
<evidence type="ECO:0000313" key="2">
    <source>
        <dbReference type="EMBL" id="MFC4248199.1"/>
    </source>
</evidence>
<name>A0ABD5P2E6_9EURY</name>
<evidence type="ECO:0000313" key="3">
    <source>
        <dbReference type="Proteomes" id="UP001595821"/>
    </source>
</evidence>
<reference evidence="2 3" key="1">
    <citation type="journal article" date="2014" name="Int. J. Syst. Evol. Microbiol.">
        <title>Complete genome sequence of Corynebacterium casei LMG S-19264T (=DSM 44701T), isolated from a smear-ripened cheese.</title>
        <authorList>
            <consortium name="US DOE Joint Genome Institute (JGI-PGF)"/>
            <person name="Walter F."/>
            <person name="Albersmeier A."/>
            <person name="Kalinowski J."/>
            <person name="Ruckert C."/>
        </authorList>
    </citation>
    <scope>NUCLEOTIDE SEQUENCE [LARGE SCALE GENOMIC DNA]</scope>
    <source>
        <strain evidence="2 3">IBRC-M 10912</strain>
    </source>
</reference>
<accession>A0ABD5P2E6</accession>